<evidence type="ECO:0000313" key="2">
    <source>
        <dbReference type="EMBL" id="CAG6470392.1"/>
    </source>
</evidence>
<accession>A0A8D8BBK6</accession>
<sequence length="325" mass="35167">MVCFARVGAVVMHYVHVLLSTKTATIYHRGGRKIILTKLAAVAGACRWPGRRRRRRAIASVAEPQFIAYVVEVVVPIKLVRTVDAAVVEVHAVPPELGRTRRGRGKPQSLVGVPLPQGKGLNLFALLVVGELALKRNDFILELQHPVHDLVHLGAHRVDGLFHLFRFLQQPEVRLVDGPGAFLDQGLHAVHQGFLPHAGHLADFTDHVGDDAGRVVTLRVIGRRGTLQAAAAAEAVAAVVTHVAYDWLTIGAQTANAVSTVAKAPVRSMLQSFHLHFGFMQITADFFVGFVQFANLFEQYQHQVVVVVGIAIAVVGVGAGTVVAR</sequence>
<feature type="transmembrane region" description="Helical" evidence="1">
    <location>
        <begin position="273"/>
        <end position="294"/>
    </location>
</feature>
<feature type="transmembrane region" description="Helical" evidence="1">
    <location>
        <begin position="300"/>
        <end position="324"/>
    </location>
</feature>
<dbReference type="EMBL" id="HBUE01065241">
    <property type="protein sequence ID" value="CAG6470388.1"/>
    <property type="molecule type" value="Transcribed_RNA"/>
</dbReference>
<dbReference type="EMBL" id="HBUE01303396">
    <property type="protein sequence ID" value="CAG6580055.1"/>
    <property type="molecule type" value="Transcribed_RNA"/>
</dbReference>
<organism evidence="2">
    <name type="scientific">Culex pipiens</name>
    <name type="common">House mosquito</name>
    <dbReference type="NCBI Taxonomy" id="7175"/>
    <lineage>
        <taxon>Eukaryota</taxon>
        <taxon>Metazoa</taxon>
        <taxon>Ecdysozoa</taxon>
        <taxon>Arthropoda</taxon>
        <taxon>Hexapoda</taxon>
        <taxon>Insecta</taxon>
        <taxon>Pterygota</taxon>
        <taxon>Neoptera</taxon>
        <taxon>Endopterygota</taxon>
        <taxon>Diptera</taxon>
        <taxon>Nematocera</taxon>
        <taxon>Culicoidea</taxon>
        <taxon>Culicidae</taxon>
        <taxon>Culicinae</taxon>
        <taxon>Culicini</taxon>
        <taxon>Culex</taxon>
        <taxon>Culex</taxon>
    </lineage>
</organism>
<keyword evidence="1" id="KW-0812">Transmembrane</keyword>
<dbReference type="EMBL" id="HBUE01065246">
    <property type="protein sequence ID" value="CAG6470397.1"/>
    <property type="molecule type" value="Transcribed_RNA"/>
</dbReference>
<dbReference type="EMBL" id="HBUE01065242">
    <property type="protein sequence ID" value="CAG6470392.1"/>
    <property type="molecule type" value="Transcribed_RNA"/>
</dbReference>
<name>A0A8D8BBK6_CULPI</name>
<dbReference type="EMBL" id="HBUE01197369">
    <property type="protein sequence ID" value="CAG6528321.1"/>
    <property type="molecule type" value="Transcribed_RNA"/>
</dbReference>
<dbReference type="EMBL" id="HBUE01303393">
    <property type="protein sequence ID" value="CAG6580051.1"/>
    <property type="molecule type" value="Transcribed_RNA"/>
</dbReference>
<dbReference type="EMBL" id="HBUE01303391">
    <property type="protein sequence ID" value="CAG6580044.1"/>
    <property type="molecule type" value="Transcribed_RNA"/>
</dbReference>
<keyword evidence="1" id="KW-1133">Transmembrane helix</keyword>
<dbReference type="EMBL" id="HBUE01197364">
    <property type="protein sequence ID" value="CAG6528310.1"/>
    <property type="molecule type" value="Transcribed_RNA"/>
</dbReference>
<protein>
    <submittedName>
        <fullName evidence="2">(northern house mosquito) hypothetical protein</fullName>
    </submittedName>
</protein>
<proteinExistence type="predicted"/>
<dbReference type="AlphaFoldDB" id="A0A8D8BBK6"/>
<dbReference type="EMBL" id="HBUE01197366">
    <property type="protein sequence ID" value="CAG6528317.1"/>
    <property type="molecule type" value="Transcribed_RNA"/>
</dbReference>
<reference evidence="2" key="1">
    <citation type="submission" date="2021-05" db="EMBL/GenBank/DDBJ databases">
        <authorList>
            <person name="Alioto T."/>
            <person name="Alioto T."/>
            <person name="Gomez Garrido J."/>
        </authorList>
    </citation>
    <scope>NUCLEOTIDE SEQUENCE</scope>
</reference>
<dbReference type="EMBL" id="HBUE01065247">
    <property type="protein sequence ID" value="CAG6470401.1"/>
    <property type="molecule type" value="Transcribed_RNA"/>
</dbReference>
<evidence type="ECO:0000256" key="1">
    <source>
        <dbReference type="SAM" id="Phobius"/>
    </source>
</evidence>
<keyword evidence="1" id="KW-0472">Membrane</keyword>